<name>A0A1Y5RY66_9RHOB</name>
<dbReference type="InterPro" id="IPR029017">
    <property type="entry name" value="Enolase-like_N"/>
</dbReference>
<dbReference type="Pfam" id="PF13378">
    <property type="entry name" value="MR_MLE_C"/>
    <property type="match status" value="1"/>
</dbReference>
<dbReference type="SFLD" id="SFLDG00180">
    <property type="entry name" value="muconate_cycloisomerase"/>
    <property type="match status" value="1"/>
</dbReference>
<dbReference type="RefSeq" id="WP_085794550.1">
    <property type="nucleotide sequence ID" value="NZ_FWFO01000001.1"/>
</dbReference>
<evidence type="ECO:0000256" key="2">
    <source>
        <dbReference type="ARBA" id="ARBA00022723"/>
    </source>
</evidence>
<dbReference type="CDD" id="cd03316">
    <property type="entry name" value="MR_like"/>
    <property type="match status" value="1"/>
</dbReference>
<dbReference type="GO" id="GO:0018849">
    <property type="term" value="F:muconate cycloisomerase activity"/>
    <property type="evidence" value="ECO:0007669"/>
    <property type="project" value="UniProtKB-EC"/>
</dbReference>
<dbReference type="PANTHER" id="PTHR48080:SF3">
    <property type="entry name" value="ENOLASE SUPERFAMILY MEMBER DDB_G0284701"/>
    <property type="match status" value="1"/>
</dbReference>
<protein>
    <submittedName>
        <fullName evidence="4">Muconate cycloisomerase 1</fullName>
        <ecNumber evidence="4">5.5.1.1</ecNumber>
    </submittedName>
</protein>
<evidence type="ECO:0000313" key="4">
    <source>
        <dbReference type="EMBL" id="SLN25346.1"/>
    </source>
</evidence>
<reference evidence="4 5" key="1">
    <citation type="submission" date="2017-03" db="EMBL/GenBank/DDBJ databases">
        <authorList>
            <person name="Afonso C.L."/>
            <person name="Miller P.J."/>
            <person name="Scott M.A."/>
            <person name="Spackman E."/>
            <person name="Goraichik I."/>
            <person name="Dimitrov K.M."/>
            <person name="Suarez D.L."/>
            <person name="Swayne D.E."/>
        </authorList>
    </citation>
    <scope>NUCLEOTIDE SEQUENCE [LARGE SCALE GENOMIC DNA]</scope>
    <source>
        <strain evidence="4 5">CECT 7639</strain>
    </source>
</reference>
<keyword evidence="5" id="KW-1185">Reference proteome</keyword>
<evidence type="ECO:0000256" key="1">
    <source>
        <dbReference type="ARBA" id="ARBA00008031"/>
    </source>
</evidence>
<dbReference type="InterPro" id="IPR034593">
    <property type="entry name" value="DgoD-like"/>
</dbReference>
<dbReference type="InterPro" id="IPR036849">
    <property type="entry name" value="Enolase-like_C_sf"/>
</dbReference>
<dbReference type="InterPro" id="IPR013341">
    <property type="entry name" value="Mandelate_racemase_N_dom"/>
</dbReference>
<proteinExistence type="inferred from homology"/>
<evidence type="ECO:0000259" key="3">
    <source>
        <dbReference type="SMART" id="SM00922"/>
    </source>
</evidence>
<keyword evidence="2" id="KW-0479">Metal-binding</keyword>
<dbReference type="InterPro" id="IPR029065">
    <property type="entry name" value="Enolase_C-like"/>
</dbReference>
<dbReference type="OrthoDB" id="9802699at2"/>
<dbReference type="PANTHER" id="PTHR48080">
    <property type="entry name" value="D-GALACTONATE DEHYDRATASE-RELATED"/>
    <property type="match status" value="1"/>
</dbReference>
<dbReference type="Gene3D" id="3.30.390.10">
    <property type="entry name" value="Enolase-like, N-terminal domain"/>
    <property type="match status" value="1"/>
</dbReference>
<gene>
    <name evidence="4" type="primary">catB_1</name>
    <name evidence="4" type="ORF">TRL7639_00878</name>
</gene>
<keyword evidence="4" id="KW-0413">Isomerase</keyword>
<dbReference type="SMART" id="SM00922">
    <property type="entry name" value="MR_MLE"/>
    <property type="match status" value="1"/>
</dbReference>
<dbReference type="SUPFAM" id="SSF54826">
    <property type="entry name" value="Enolase N-terminal domain-like"/>
    <property type="match status" value="1"/>
</dbReference>
<sequence>MKIKDIRVTPLRLETRVPYVWSQGVENAFTVNLIEIEAEDGTIGYGETTAAPDADAQKIILLKLAKSFIGRSVFDITAARDDAYKRNFLVFGGNMPRYANQLFCGLEMAAMDLQGKLLNLPVWDLLGGEQRKNVGYFYFLQGESTEELVADAKAGAEAGHPIIYLKVGISPDYDLANIRAIRDAIGPDHRLRLDANEAWDPALGLRMLKAIEPYNIEYVEQPTTSLSLLPLKHLKDRSPIALGADQSVFTLQDVYQACATGAADMIAVGPREIGGLRAMLKAAAICEGAGLTLCIHSSMTTGITTCAEHHIGRAAANLDDGNQIMWQLLKDNIIDTPSLEPQKGALSLEGRPGLGFDLNLDVVAKTANTHQQFVGTA</sequence>
<dbReference type="Pfam" id="PF02746">
    <property type="entry name" value="MR_MLE_N"/>
    <property type="match status" value="1"/>
</dbReference>
<dbReference type="Gene3D" id="3.20.20.120">
    <property type="entry name" value="Enolase-like C-terminal domain"/>
    <property type="match status" value="1"/>
</dbReference>
<dbReference type="EC" id="5.5.1.1" evidence="4"/>
<dbReference type="AlphaFoldDB" id="A0A1Y5RY66"/>
<feature type="domain" description="Mandelate racemase/muconate lactonizing enzyme C-terminal" evidence="3">
    <location>
        <begin position="145"/>
        <end position="241"/>
    </location>
</feature>
<dbReference type="EMBL" id="FWFO01000001">
    <property type="protein sequence ID" value="SLN25346.1"/>
    <property type="molecule type" value="Genomic_DNA"/>
</dbReference>
<dbReference type="SFLD" id="SFLDS00001">
    <property type="entry name" value="Enolase"/>
    <property type="match status" value="1"/>
</dbReference>
<dbReference type="InterPro" id="IPR013342">
    <property type="entry name" value="Mandelate_racemase_C"/>
</dbReference>
<dbReference type="Proteomes" id="UP000193077">
    <property type="component" value="Unassembled WGS sequence"/>
</dbReference>
<accession>A0A1Y5RY66</accession>
<evidence type="ECO:0000313" key="5">
    <source>
        <dbReference type="Proteomes" id="UP000193077"/>
    </source>
</evidence>
<comment type="similarity">
    <text evidence="1">Belongs to the mandelate racemase/muconate lactonizing enzyme family.</text>
</comment>
<organism evidence="4 5">
    <name type="scientific">Falsiruegeria litorea R37</name>
    <dbReference type="NCBI Taxonomy" id="1200284"/>
    <lineage>
        <taxon>Bacteria</taxon>
        <taxon>Pseudomonadati</taxon>
        <taxon>Pseudomonadota</taxon>
        <taxon>Alphaproteobacteria</taxon>
        <taxon>Rhodobacterales</taxon>
        <taxon>Roseobacteraceae</taxon>
        <taxon>Falsiruegeria</taxon>
    </lineage>
</organism>
<dbReference type="GO" id="GO:0046872">
    <property type="term" value="F:metal ion binding"/>
    <property type="evidence" value="ECO:0007669"/>
    <property type="project" value="UniProtKB-KW"/>
</dbReference>
<dbReference type="SUPFAM" id="SSF51604">
    <property type="entry name" value="Enolase C-terminal domain-like"/>
    <property type="match status" value="1"/>
</dbReference>